<sequence length="107" mass="11907">MAAHGARDGGVDRAALPESFPFDLDRLSRLSWELGSRVVEDDDATSHSEWNHVGTSWKLSIVRVTDDTVLLSVRTPVGRERFYGAAQIDVEEALPRLDAAACWQRVE</sequence>
<dbReference type="AlphaFoldDB" id="A0A285P2T8"/>
<dbReference type="RefSeq" id="WP_097009428.1">
    <property type="nucleotide sequence ID" value="NZ_OBEJ01000003.1"/>
</dbReference>
<dbReference type="OrthoDB" id="166257at2157"/>
<accession>A0A285P2T8</accession>
<protein>
    <submittedName>
        <fullName evidence="1">Uncharacterized protein</fullName>
    </submittedName>
</protein>
<keyword evidence="2" id="KW-1185">Reference proteome</keyword>
<evidence type="ECO:0000313" key="1">
    <source>
        <dbReference type="EMBL" id="SNZ15577.1"/>
    </source>
</evidence>
<organism evidence="1 2">
    <name type="scientific">Natronoarchaeum philippinense</name>
    <dbReference type="NCBI Taxonomy" id="558529"/>
    <lineage>
        <taxon>Archaea</taxon>
        <taxon>Methanobacteriati</taxon>
        <taxon>Methanobacteriota</taxon>
        <taxon>Stenosarchaea group</taxon>
        <taxon>Halobacteria</taxon>
        <taxon>Halobacteriales</taxon>
        <taxon>Natronoarchaeaceae</taxon>
    </lineage>
</organism>
<proteinExistence type="predicted"/>
<dbReference type="EMBL" id="OBEJ01000003">
    <property type="protein sequence ID" value="SNZ15577.1"/>
    <property type="molecule type" value="Genomic_DNA"/>
</dbReference>
<reference evidence="1 2" key="1">
    <citation type="submission" date="2017-09" db="EMBL/GenBank/DDBJ databases">
        <authorList>
            <person name="Ehlers B."/>
            <person name="Leendertz F.H."/>
        </authorList>
    </citation>
    <scope>NUCLEOTIDE SEQUENCE [LARGE SCALE GENOMIC DNA]</scope>
    <source>
        <strain evidence="1 2">DSM 27208</strain>
    </source>
</reference>
<dbReference type="Proteomes" id="UP000219453">
    <property type="component" value="Unassembled WGS sequence"/>
</dbReference>
<gene>
    <name evidence="1" type="ORF">SAMN06269185_2522</name>
</gene>
<name>A0A285P2T8_NATPI</name>
<evidence type="ECO:0000313" key="2">
    <source>
        <dbReference type="Proteomes" id="UP000219453"/>
    </source>
</evidence>